<evidence type="ECO:0000256" key="1">
    <source>
        <dbReference type="SAM" id="MobiDB-lite"/>
    </source>
</evidence>
<dbReference type="Proteomes" id="UP001498398">
    <property type="component" value="Unassembled WGS sequence"/>
</dbReference>
<evidence type="ECO:0000313" key="3">
    <source>
        <dbReference type="Proteomes" id="UP001498398"/>
    </source>
</evidence>
<protein>
    <submittedName>
        <fullName evidence="2">Uncharacterized protein</fullName>
    </submittedName>
</protein>
<sequence length="123" mass="13376">MLSDPKILTQVHLPAVKVGGRRLSISKHKPHSTATETAPEVAADEEDQQPTDYPRPVSGGEQQHAPHRNEEEVPLKKDKKPHFDAFAHKKMEETKPTRDFQAGNKGFGAGGRIAQPGGKVLGA</sequence>
<organism evidence="2 3">
    <name type="scientific">Marasmiellus scandens</name>
    <dbReference type="NCBI Taxonomy" id="2682957"/>
    <lineage>
        <taxon>Eukaryota</taxon>
        <taxon>Fungi</taxon>
        <taxon>Dikarya</taxon>
        <taxon>Basidiomycota</taxon>
        <taxon>Agaricomycotina</taxon>
        <taxon>Agaricomycetes</taxon>
        <taxon>Agaricomycetidae</taxon>
        <taxon>Agaricales</taxon>
        <taxon>Marasmiineae</taxon>
        <taxon>Omphalotaceae</taxon>
        <taxon>Marasmiellus</taxon>
    </lineage>
</organism>
<keyword evidence="3" id="KW-1185">Reference proteome</keyword>
<reference evidence="2 3" key="1">
    <citation type="submission" date="2024-01" db="EMBL/GenBank/DDBJ databases">
        <title>A draft genome for the cacao thread blight pathogen Marasmiellus scandens.</title>
        <authorList>
            <person name="Baruah I.K."/>
            <person name="Leung J."/>
            <person name="Bukari Y."/>
            <person name="Amoako-Attah I."/>
            <person name="Meinhardt L.W."/>
            <person name="Bailey B.A."/>
            <person name="Cohen S.P."/>
        </authorList>
    </citation>
    <scope>NUCLEOTIDE SEQUENCE [LARGE SCALE GENOMIC DNA]</scope>
    <source>
        <strain evidence="2 3">GH-19</strain>
    </source>
</reference>
<accession>A0ABR1JPU9</accession>
<feature type="compositionally biased region" description="Basic and acidic residues" evidence="1">
    <location>
        <begin position="67"/>
        <end position="98"/>
    </location>
</feature>
<proteinExistence type="predicted"/>
<evidence type="ECO:0000313" key="2">
    <source>
        <dbReference type="EMBL" id="KAK7464116.1"/>
    </source>
</evidence>
<feature type="region of interest" description="Disordered" evidence="1">
    <location>
        <begin position="18"/>
        <end position="123"/>
    </location>
</feature>
<gene>
    <name evidence="2" type="ORF">VKT23_006280</name>
</gene>
<name>A0ABR1JPU9_9AGAR</name>
<dbReference type="EMBL" id="JBANRG010000008">
    <property type="protein sequence ID" value="KAK7464116.1"/>
    <property type="molecule type" value="Genomic_DNA"/>
</dbReference>
<comment type="caution">
    <text evidence="2">The sequence shown here is derived from an EMBL/GenBank/DDBJ whole genome shotgun (WGS) entry which is preliminary data.</text>
</comment>